<protein>
    <submittedName>
        <fullName evidence="6">Extracellular solute-binding protein family 3</fullName>
    </submittedName>
</protein>
<reference evidence="7" key="2">
    <citation type="journal article" date="2013" name="Stand. Genomic Sci.">
        <title>Complete genome sequence of Desulfocapsa sulfexigens, a marine deltaproteobacterium specialized in disproportionating inorganic sulfur compounds.</title>
        <authorList>
            <person name="Finster K.W."/>
            <person name="Kjeldsen K.U."/>
            <person name="Kube M."/>
            <person name="Reinhardt R."/>
            <person name="Mussmann M."/>
            <person name="Amann R."/>
            <person name="Schreiber L."/>
        </authorList>
    </citation>
    <scope>NUCLEOTIDE SEQUENCE [LARGE SCALE GENOMIC DNA]</scope>
    <source>
        <strain evidence="7">DSM 10523 / SB164P1</strain>
    </source>
</reference>
<comment type="subcellular location">
    <subcellularLocation>
        <location evidence="1">Cell envelope</location>
    </subcellularLocation>
</comment>
<gene>
    <name evidence="6" type="ordered locus">BN4_10492</name>
</gene>
<evidence type="ECO:0000313" key="6">
    <source>
        <dbReference type="EMBL" id="CCH47730.1"/>
    </source>
</evidence>
<comment type="similarity">
    <text evidence="2 4">Belongs to the bacterial solute-binding protein 3 family.</text>
</comment>
<dbReference type="KEGG" id="dpi:BN4_10492"/>
<dbReference type="SMART" id="SM00062">
    <property type="entry name" value="PBPb"/>
    <property type="match status" value="1"/>
</dbReference>
<dbReference type="GO" id="GO:0030313">
    <property type="term" value="C:cell envelope"/>
    <property type="evidence" value="ECO:0007669"/>
    <property type="project" value="UniProtKB-SubCell"/>
</dbReference>
<evidence type="ECO:0000313" key="7">
    <source>
        <dbReference type="Proteomes" id="UP000011724"/>
    </source>
</evidence>
<organism evidence="6 7">
    <name type="scientific">Pseudodesulfovibrio piezophilus (strain DSM 21447 / JCM 15486 / C1TLV30)</name>
    <name type="common">Desulfovibrio piezophilus</name>
    <dbReference type="NCBI Taxonomy" id="1322246"/>
    <lineage>
        <taxon>Bacteria</taxon>
        <taxon>Pseudomonadati</taxon>
        <taxon>Thermodesulfobacteriota</taxon>
        <taxon>Desulfovibrionia</taxon>
        <taxon>Desulfovibrionales</taxon>
        <taxon>Desulfovibrionaceae</taxon>
    </lineage>
</organism>
<accession>M1WLE6</accession>
<dbReference type="eggNOG" id="COG0834">
    <property type="taxonomic scope" value="Bacteria"/>
</dbReference>
<dbReference type="Pfam" id="PF00497">
    <property type="entry name" value="SBP_bac_3"/>
    <property type="match status" value="1"/>
</dbReference>
<dbReference type="PROSITE" id="PS01039">
    <property type="entry name" value="SBP_BACTERIAL_3"/>
    <property type="match status" value="1"/>
</dbReference>
<dbReference type="HOGENOM" id="CLU_019602_18_2_7"/>
<dbReference type="PANTHER" id="PTHR35936">
    <property type="entry name" value="MEMBRANE-BOUND LYTIC MUREIN TRANSGLYCOSYLASE F"/>
    <property type="match status" value="1"/>
</dbReference>
<evidence type="ECO:0000256" key="3">
    <source>
        <dbReference type="ARBA" id="ARBA00022729"/>
    </source>
</evidence>
<dbReference type="PROSITE" id="PS51257">
    <property type="entry name" value="PROKAR_LIPOPROTEIN"/>
    <property type="match status" value="1"/>
</dbReference>
<evidence type="ECO:0000256" key="2">
    <source>
        <dbReference type="ARBA" id="ARBA00010333"/>
    </source>
</evidence>
<proteinExistence type="inferred from homology"/>
<dbReference type="AlphaFoldDB" id="M1WLE6"/>
<evidence type="ECO:0000256" key="1">
    <source>
        <dbReference type="ARBA" id="ARBA00004196"/>
    </source>
</evidence>
<feature type="domain" description="Solute-binding protein family 3/N-terminal" evidence="5">
    <location>
        <begin position="60"/>
        <end position="283"/>
    </location>
</feature>
<dbReference type="CDD" id="cd13629">
    <property type="entry name" value="PBP2_Dsm1740"/>
    <property type="match status" value="1"/>
</dbReference>
<keyword evidence="3" id="KW-0732">Signal</keyword>
<evidence type="ECO:0000256" key="4">
    <source>
        <dbReference type="RuleBase" id="RU003744"/>
    </source>
</evidence>
<dbReference type="Proteomes" id="UP000011724">
    <property type="component" value="Chromosome"/>
</dbReference>
<dbReference type="Gene3D" id="3.40.190.10">
    <property type="entry name" value="Periplasmic binding protein-like II"/>
    <property type="match status" value="2"/>
</dbReference>
<keyword evidence="7" id="KW-1185">Reference proteome</keyword>
<dbReference type="InterPro" id="IPR018313">
    <property type="entry name" value="SBP_3_CS"/>
</dbReference>
<dbReference type="EMBL" id="FO203427">
    <property type="protein sequence ID" value="CCH47730.1"/>
    <property type="molecule type" value="Genomic_DNA"/>
</dbReference>
<evidence type="ECO:0000259" key="5">
    <source>
        <dbReference type="SMART" id="SM00062"/>
    </source>
</evidence>
<dbReference type="STRING" id="1322246.BN4_10492"/>
<dbReference type="SUPFAM" id="SSF53850">
    <property type="entry name" value="Periplasmic binding protein-like II"/>
    <property type="match status" value="1"/>
</dbReference>
<dbReference type="PANTHER" id="PTHR35936:SF38">
    <property type="entry name" value="GLUTAMINE-BINDING PERIPLASMIC PROTEIN"/>
    <property type="match status" value="1"/>
</dbReference>
<name>M1WLE6_PSEP2</name>
<dbReference type="PATRIC" id="fig|879567.3.peg.513"/>
<sequence>MDKGICKMKHLRSMFLVSVFCLAISLLGCDQAPEKDGKGDSNLASSQQTSQLETILQRGTIKVGFDTFKPWAMKDKAGNYIGFEIEVAQKIAEDMGVKVELVPTKWSGIIPALLTGKFDIIIGGMSITPQRNLKVNFTIPYEFSGMSLIASKTRAGNRSTLEDFDNPETVIAVRLGTTAAEAAKNFLPNAKKLFFDEESQTVQELLNKRVDALVASNPLPVNLAKEYPDQLYLPLGKDFTREPISFAIRKGDLDYLNWLDNWVRVNMSKGWLQNRYQHWFFTHDWEDQLQ</sequence>
<dbReference type="InterPro" id="IPR001638">
    <property type="entry name" value="Solute-binding_3/MltF_N"/>
</dbReference>
<reference evidence="6 7" key="1">
    <citation type="journal article" date="2013" name="PLoS ONE">
        <title>The first genomic and proteomic characterization of a deep-sea sulfate reducer: insights into the piezophilic lifestyle of Desulfovibrio piezophilus.</title>
        <authorList>
            <person name="Pradel N."/>
            <person name="Ji B."/>
            <person name="Gimenez G."/>
            <person name="Talla E."/>
            <person name="Lenoble P."/>
            <person name="Garel M."/>
            <person name="Tamburini C."/>
            <person name="Fourquet P."/>
            <person name="Lebrun R."/>
            <person name="Bertin P."/>
            <person name="Denis Y."/>
            <person name="Pophillat M."/>
            <person name="Barbe V."/>
            <person name="Ollivier B."/>
            <person name="Dolla A."/>
        </authorList>
    </citation>
    <scope>NUCLEOTIDE SEQUENCE [LARGE SCALE GENOMIC DNA]</scope>
    <source>
        <strain evidence="7">DSM 10523 / SB164P1</strain>
    </source>
</reference>